<name>A0A0S4QPE2_9ACTN</name>
<reference evidence="3" key="1">
    <citation type="submission" date="2015-11" db="EMBL/GenBank/DDBJ databases">
        <authorList>
            <person name="Varghese N."/>
        </authorList>
    </citation>
    <scope>NUCLEOTIDE SEQUENCE [LARGE SCALE GENOMIC DNA]</scope>
    <source>
        <strain evidence="3">DSM 45899</strain>
    </source>
</reference>
<dbReference type="PANTHER" id="PTHR40260:SF2">
    <property type="entry name" value="BLR8190 PROTEIN"/>
    <property type="match status" value="1"/>
</dbReference>
<feature type="domain" description="EthD" evidence="1">
    <location>
        <begin position="13"/>
        <end position="84"/>
    </location>
</feature>
<dbReference type="RefSeq" id="WP_091278274.1">
    <property type="nucleotide sequence ID" value="NZ_FAOZ01000011.1"/>
</dbReference>
<gene>
    <name evidence="2" type="ORF">Ga0074812_1118</name>
</gene>
<dbReference type="Pfam" id="PF07110">
    <property type="entry name" value="EthD"/>
    <property type="match status" value="1"/>
</dbReference>
<dbReference type="NCBIfam" id="TIGR02118">
    <property type="entry name" value="EthD family reductase"/>
    <property type="match status" value="1"/>
</dbReference>
<proteinExistence type="predicted"/>
<evidence type="ECO:0000313" key="3">
    <source>
        <dbReference type="Proteomes" id="UP000198802"/>
    </source>
</evidence>
<dbReference type="Gene3D" id="3.30.70.100">
    <property type="match status" value="1"/>
</dbReference>
<keyword evidence="3" id="KW-1185">Reference proteome</keyword>
<dbReference type="GO" id="GO:0016491">
    <property type="term" value="F:oxidoreductase activity"/>
    <property type="evidence" value="ECO:0007669"/>
    <property type="project" value="InterPro"/>
</dbReference>
<dbReference type="InterPro" id="IPR009799">
    <property type="entry name" value="EthD_dom"/>
</dbReference>
<evidence type="ECO:0000313" key="2">
    <source>
        <dbReference type="EMBL" id="CUU57172.1"/>
    </source>
</evidence>
<dbReference type="EMBL" id="FAOZ01000011">
    <property type="protein sequence ID" value="CUU57172.1"/>
    <property type="molecule type" value="Genomic_DNA"/>
</dbReference>
<sequence>MPQARLSVFYPAGADETFDHDYYRDVHIPLCEKLWKPEDVRVDRGSSGPHVAAVHITFSSREALDTALASEATAQITGDVKNYTTIVPVLQISDVVV</sequence>
<dbReference type="AlphaFoldDB" id="A0A0S4QPE2"/>
<evidence type="ECO:0000259" key="1">
    <source>
        <dbReference type="Pfam" id="PF07110"/>
    </source>
</evidence>
<protein>
    <recommendedName>
        <fullName evidence="1">EthD domain-containing protein</fullName>
    </recommendedName>
</protein>
<dbReference type="PANTHER" id="PTHR40260">
    <property type="entry name" value="BLR8190 PROTEIN"/>
    <property type="match status" value="1"/>
</dbReference>
<organism evidence="2 3">
    <name type="scientific">Parafrankia irregularis</name>
    <dbReference type="NCBI Taxonomy" id="795642"/>
    <lineage>
        <taxon>Bacteria</taxon>
        <taxon>Bacillati</taxon>
        <taxon>Actinomycetota</taxon>
        <taxon>Actinomycetes</taxon>
        <taxon>Frankiales</taxon>
        <taxon>Frankiaceae</taxon>
        <taxon>Parafrankia</taxon>
    </lineage>
</organism>
<dbReference type="SUPFAM" id="SSF54909">
    <property type="entry name" value="Dimeric alpha+beta barrel"/>
    <property type="match status" value="1"/>
</dbReference>
<dbReference type="InterPro" id="IPR011008">
    <property type="entry name" value="Dimeric_a/b-barrel"/>
</dbReference>
<dbReference type="Proteomes" id="UP000198802">
    <property type="component" value="Unassembled WGS sequence"/>
</dbReference>
<accession>A0A0S4QPE2</accession>